<evidence type="ECO:0000256" key="7">
    <source>
        <dbReference type="ARBA" id="ARBA00022777"/>
    </source>
</evidence>
<evidence type="ECO:0000256" key="6">
    <source>
        <dbReference type="ARBA" id="ARBA00022692"/>
    </source>
</evidence>
<dbReference type="PRINTS" id="PR00344">
    <property type="entry name" value="BCTRLSENSOR"/>
</dbReference>
<evidence type="ECO:0000256" key="5">
    <source>
        <dbReference type="ARBA" id="ARBA00022679"/>
    </source>
</evidence>
<dbReference type="InterPro" id="IPR003594">
    <property type="entry name" value="HATPase_dom"/>
</dbReference>
<dbReference type="InterPro" id="IPR004358">
    <property type="entry name" value="Sig_transdc_His_kin-like_C"/>
</dbReference>
<evidence type="ECO:0000313" key="12">
    <source>
        <dbReference type="EMBL" id="GAA0962100.1"/>
    </source>
</evidence>
<dbReference type="PANTHER" id="PTHR45436">
    <property type="entry name" value="SENSOR HISTIDINE KINASE YKOH"/>
    <property type="match status" value="1"/>
</dbReference>
<evidence type="ECO:0000256" key="1">
    <source>
        <dbReference type="ARBA" id="ARBA00000085"/>
    </source>
</evidence>
<comment type="catalytic activity">
    <reaction evidence="1">
        <text>ATP + protein L-histidine = ADP + protein N-phospho-L-histidine.</text>
        <dbReference type="EC" id="2.7.13.3"/>
    </reaction>
</comment>
<protein>
    <recommendedName>
        <fullName evidence="3">histidine kinase</fullName>
        <ecNumber evidence="3">2.7.13.3</ecNumber>
    </recommendedName>
</protein>
<dbReference type="PROSITE" id="PS50109">
    <property type="entry name" value="HIS_KIN"/>
    <property type="match status" value="1"/>
</dbReference>
<reference evidence="12 13" key="1">
    <citation type="journal article" date="2019" name="Int. J. Syst. Evol. Microbiol.">
        <title>The Global Catalogue of Microorganisms (GCM) 10K type strain sequencing project: providing services to taxonomists for standard genome sequencing and annotation.</title>
        <authorList>
            <consortium name="The Broad Institute Genomics Platform"/>
            <consortium name="The Broad Institute Genome Sequencing Center for Infectious Disease"/>
            <person name="Wu L."/>
            <person name="Ma J."/>
        </authorList>
    </citation>
    <scope>NUCLEOTIDE SEQUENCE [LARGE SCALE GENOMIC DNA]</scope>
    <source>
        <strain evidence="12 13">JCM 10696</strain>
    </source>
</reference>
<dbReference type="CDD" id="cd00082">
    <property type="entry name" value="HisKA"/>
    <property type="match status" value="1"/>
</dbReference>
<name>A0ABN1RRA1_9ACTN</name>
<dbReference type="Gene3D" id="1.10.287.130">
    <property type="match status" value="1"/>
</dbReference>
<dbReference type="SUPFAM" id="SSF47384">
    <property type="entry name" value="Homodimeric domain of signal transducing histidine kinase"/>
    <property type="match status" value="1"/>
</dbReference>
<dbReference type="Gene3D" id="3.30.565.10">
    <property type="entry name" value="Histidine kinase-like ATPase, C-terminal domain"/>
    <property type="match status" value="1"/>
</dbReference>
<dbReference type="InterPro" id="IPR005467">
    <property type="entry name" value="His_kinase_dom"/>
</dbReference>
<accession>A0ABN1RRA1</accession>
<dbReference type="SUPFAM" id="SSF55874">
    <property type="entry name" value="ATPase domain of HSP90 chaperone/DNA topoisomerase II/histidine kinase"/>
    <property type="match status" value="1"/>
</dbReference>
<dbReference type="SUPFAM" id="SSF55785">
    <property type="entry name" value="PYP-like sensor domain (PAS domain)"/>
    <property type="match status" value="1"/>
</dbReference>
<evidence type="ECO:0000256" key="4">
    <source>
        <dbReference type="ARBA" id="ARBA00022553"/>
    </source>
</evidence>
<dbReference type="InterPro" id="IPR036097">
    <property type="entry name" value="HisK_dim/P_sf"/>
</dbReference>
<dbReference type="RefSeq" id="WP_344243947.1">
    <property type="nucleotide sequence ID" value="NZ_BAAAHH010000027.1"/>
</dbReference>
<dbReference type="SMART" id="SM00387">
    <property type="entry name" value="HATPase_c"/>
    <property type="match status" value="1"/>
</dbReference>
<proteinExistence type="predicted"/>
<comment type="caution">
    <text evidence="12">The sequence shown here is derived from an EMBL/GenBank/DDBJ whole genome shotgun (WGS) entry which is preliminary data.</text>
</comment>
<organism evidence="12 13">
    <name type="scientific">Actinocorallia libanotica</name>
    <dbReference type="NCBI Taxonomy" id="46162"/>
    <lineage>
        <taxon>Bacteria</taxon>
        <taxon>Bacillati</taxon>
        <taxon>Actinomycetota</taxon>
        <taxon>Actinomycetes</taxon>
        <taxon>Streptosporangiales</taxon>
        <taxon>Thermomonosporaceae</taxon>
        <taxon>Actinocorallia</taxon>
    </lineage>
</organism>
<dbReference type="CDD" id="cd00075">
    <property type="entry name" value="HATPase"/>
    <property type="match status" value="1"/>
</dbReference>
<dbReference type="InterPro" id="IPR003661">
    <property type="entry name" value="HisK_dim/P_dom"/>
</dbReference>
<gene>
    <name evidence="12" type="ORF">GCM10009550_55650</name>
</gene>
<dbReference type="SMART" id="SM00388">
    <property type="entry name" value="HisKA"/>
    <property type="match status" value="1"/>
</dbReference>
<keyword evidence="10" id="KW-0472">Membrane</keyword>
<comment type="subcellular location">
    <subcellularLocation>
        <location evidence="2">Cell membrane</location>
    </subcellularLocation>
</comment>
<dbReference type="Proteomes" id="UP001500665">
    <property type="component" value="Unassembled WGS sequence"/>
</dbReference>
<evidence type="ECO:0000256" key="10">
    <source>
        <dbReference type="ARBA" id="ARBA00023136"/>
    </source>
</evidence>
<dbReference type="Pfam" id="PF02518">
    <property type="entry name" value="HATPase_c"/>
    <property type="match status" value="1"/>
</dbReference>
<keyword evidence="9" id="KW-0902">Two-component regulatory system</keyword>
<dbReference type="Pfam" id="PF08448">
    <property type="entry name" value="PAS_4"/>
    <property type="match status" value="1"/>
</dbReference>
<keyword evidence="8" id="KW-1133">Transmembrane helix</keyword>
<evidence type="ECO:0000313" key="13">
    <source>
        <dbReference type="Proteomes" id="UP001500665"/>
    </source>
</evidence>
<dbReference type="InterPro" id="IPR036890">
    <property type="entry name" value="HATPase_C_sf"/>
</dbReference>
<dbReference type="InterPro" id="IPR050428">
    <property type="entry name" value="TCS_sensor_his_kinase"/>
</dbReference>
<dbReference type="InterPro" id="IPR013656">
    <property type="entry name" value="PAS_4"/>
</dbReference>
<evidence type="ECO:0000256" key="9">
    <source>
        <dbReference type="ARBA" id="ARBA00023012"/>
    </source>
</evidence>
<dbReference type="EMBL" id="BAAAHH010000027">
    <property type="protein sequence ID" value="GAA0962100.1"/>
    <property type="molecule type" value="Genomic_DNA"/>
</dbReference>
<keyword evidence="6" id="KW-0812">Transmembrane</keyword>
<dbReference type="InterPro" id="IPR000014">
    <property type="entry name" value="PAS"/>
</dbReference>
<dbReference type="Pfam" id="PF00512">
    <property type="entry name" value="HisKA"/>
    <property type="match status" value="1"/>
</dbReference>
<keyword evidence="4" id="KW-0597">Phosphoprotein</keyword>
<keyword evidence="5" id="KW-0808">Transferase</keyword>
<evidence type="ECO:0000259" key="11">
    <source>
        <dbReference type="PROSITE" id="PS50109"/>
    </source>
</evidence>
<dbReference type="CDD" id="cd00130">
    <property type="entry name" value="PAS"/>
    <property type="match status" value="1"/>
</dbReference>
<dbReference type="EC" id="2.7.13.3" evidence="3"/>
<evidence type="ECO:0000256" key="8">
    <source>
        <dbReference type="ARBA" id="ARBA00022989"/>
    </source>
</evidence>
<dbReference type="InterPro" id="IPR035965">
    <property type="entry name" value="PAS-like_dom_sf"/>
</dbReference>
<keyword evidence="13" id="KW-1185">Reference proteome</keyword>
<dbReference type="PANTHER" id="PTHR45436:SF5">
    <property type="entry name" value="SENSOR HISTIDINE KINASE TRCS"/>
    <property type="match status" value="1"/>
</dbReference>
<sequence>MEDREIDYMAVFRDGPSPAALIDGDLVVVAANDAFLASAGRRAEEVVGRFLLDLFPDDPTDPDSHSARALRCSLERALKSGERDVVALLKYNLEVPGRPGEFAERYWSEVAAPVFGPDGKPKYVIHQVEEVTAFLQRLRQARRVAGTRTRAELEAMESHIYARSRELQEFNERLQQAHERQRRIAASLQEAVERQRRFVSDVSHDLRSPLTGLQLRLEEALSDPDADAKEVLHSVLRDAQRLNDLVCDLLELAHLDARKSSPFETVDLGVQLEEELKRHAFEHQVLSCSGPGVTVNASRIRLSRLLANLLTNADRHCTRQVQVLVEARDSEAVLEVVDDGNGVPESERERIFERFYRAEEARRKDPGGTGLGLSIAREIAEAHGGRLYVDEGPSGGARFVLRLPLAQPLSGTTADS</sequence>
<dbReference type="Gene3D" id="3.30.450.20">
    <property type="entry name" value="PAS domain"/>
    <property type="match status" value="1"/>
</dbReference>
<evidence type="ECO:0000256" key="3">
    <source>
        <dbReference type="ARBA" id="ARBA00012438"/>
    </source>
</evidence>
<feature type="domain" description="Histidine kinase" evidence="11">
    <location>
        <begin position="201"/>
        <end position="407"/>
    </location>
</feature>
<evidence type="ECO:0000256" key="2">
    <source>
        <dbReference type="ARBA" id="ARBA00004236"/>
    </source>
</evidence>
<keyword evidence="7" id="KW-0418">Kinase</keyword>